<accession>A0ABQ5TKK1</accession>
<name>A0ABQ5TKK1_9BACI</name>
<sequence>MIQINIIIEGIDGSGKTTAINLLQEFLEKPIVKGSDFSHAAQGNTYLYNKFFKLTELDNTIFDRSHISNLVYASIYKNYAILNDEQVSKIETRLKNKSIAFYLSADLDIIEKRIISRGDAYVKADKLEEIRNKYEDVLNDSNLDFIKINTSYSYPLEVVKEIMHHAGFSANS</sequence>
<proteinExistence type="predicted"/>
<protein>
    <recommendedName>
        <fullName evidence="3">Thymidylate kinase-like domain-containing protein</fullName>
    </recommendedName>
</protein>
<dbReference type="RefSeq" id="WP_317958101.1">
    <property type="nucleotide sequence ID" value="NZ_BSKO01000001.1"/>
</dbReference>
<comment type="caution">
    <text evidence="1">The sequence shown here is derived from an EMBL/GenBank/DDBJ whole genome shotgun (WGS) entry which is preliminary data.</text>
</comment>
<keyword evidence="2" id="KW-1185">Reference proteome</keyword>
<evidence type="ECO:0000313" key="1">
    <source>
        <dbReference type="EMBL" id="GLO66224.1"/>
    </source>
</evidence>
<evidence type="ECO:0000313" key="2">
    <source>
        <dbReference type="Proteomes" id="UP001275436"/>
    </source>
</evidence>
<dbReference type="EMBL" id="BSKO01000001">
    <property type="protein sequence ID" value="GLO66224.1"/>
    <property type="molecule type" value="Genomic_DNA"/>
</dbReference>
<dbReference type="InterPro" id="IPR027417">
    <property type="entry name" value="P-loop_NTPase"/>
</dbReference>
<gene>
    <name evidence="1" type="ORF">MACH08_20080</name>
</gene>
<dbReference type="SUPFAM" id="SSF52540">
    <property type="entry name" value="P-loop containing nucleoside triphosphate hydrolases"/>
    <property type="match status" value="1"/>
</dbReference>
<dbReference type="Gene3D" id="3.40.50.300">
    <property type="entry name" value="P-loop containing nucleotide triphosphate hydrolases"/>
    <property type="match status" value="1"/>
</dbReference>
<organism evidence="1 2">
    <name type="scientific">Oceanobacillus kimchii</name>
    <dbReference type="NCBI Taxonomy" id="746691"/>
    <lineage>
        <taxon>Bacteria</taxon>
        <taxon>Bacillati</taxon>
        <taxon>Bacillota</taxon>
        <taxon>Bacilli</taxon>
        <taxon>Bacillales</taxon>
        <taxon>Bacillaceae</taxon>
        <taxon>Oceanobacillus</taxon>
    </lineage>
</organism>
<reference evidence="1 2" key="1">
    <citation type="submission" date="2023-02" db="EMBL/GenBank/DDBJ databases">
        <title>Oceanobacillus kimchii IFOP_LL358 isolated form Alexandrium catenella lab strain.</title>
        <authorList>
            <person name="Gajardo G."/>
            <person name="Ueki S."/>
            <person name="Maruyama F."/>
        </authorList>
    </citation>
    <scope>NUCLEOTIDE SEQUENCE [LARGE SCALE GENOMIC DNA]</scope>
    <source>
        <strain evidence="1 2">IFOP_LL358</strain>
    </source>
</reference>
<dbReference type="Proteomes" id="UP001275436">
    <property type="component" value="Unassembled WGS sequence"/>
</dbReference>
<evidence type="ECO:0008006" key="3">
    <source>
        <dbReference type="Google" id="ProtNLM"/>
    </source>
</evidence>